<reference evidence="3 4" key="1">
    <citation type="journal article" date="2014" name="PLoS Genet.">
        <title>Phylogenetically driven sequencing of extremely halophilic archaea reveals strategies for static and dynamic osmo-response.</title>
        <authorList>
            <person name="Becker E.A."/>
            <person name="Seitzer P.M."/>
            <person name="Tritt A."/>
            <person name="Larsen D."/>
            <person name="Krusor M."/>
            <person name="Yao A.I."/>
            <person name="Wu D."/>
            <person name="Madern D."/>
            <person name="Eisen J.A."/>
            <person name="Darling A.E."/>
            <person name="Facciotti M.T."/>
        </authorList>
    </citation>
    <scope>NUCLEOTIDE SEQUENCE [LARGE SCALE GENOMIC DNA]</scope>
    <source>
        <strain evidence="3 4">DSM 10524</strain>
    </source>
</reference>
<dbReference type="Proteomes" id="UP000011688">
    <property type="component" value="Unassembled WGS sequence"/>
</dbReference>
<feature type="region of interest" description="Disordered" evidence="1">
    <location>
        <begin position="346"/>
        <end position="379"/>
    </location>
</feature>
<evidence type="ECO:0000313" key="3">
    <source>
        <dbReference type="EMBL" id="ELY60949.1"/>
    </source>
</evidence>
<evidence type="ECO:0000256" key="1">
    <source>
        <dbReference type="SAM" id="MobiDB-lite"/>
    </source>
</evidence>
<keyword evidence="2" id="KW-0472">Membrane</keyword>
<name>L9XGU4_9EURY</name>
<sequence length="379" mass="41116">MEESVIDNPRLDLVIADHGRSLAIALALVGVLALVGAGWVAATPGTSTTTEEVDQETVATEVTTSATIVEDGPWEAGTELEDNPVYTLPEAPELTLTTETSVPSDDAEVVHEVHVRHEAEHEEAVFWEETVREERTAATIEDDVARSETMIDVDALAAERADVEAEFDDVGTVRTVLEVVTIYDTGTHANEQTLSSTLELTEDAYWLEESELAESTDHSETAQVEVGESPNAAAVAGLAALGLLALAGAGVVHTRRPVDADSARRSVHERRYAEWISAGSIPMWVGDYHVELDTLEDVVDVAIDTNARVVHDRQRGLFAVVNDNVVYYHSERGKWERTAWPELELGNTAAETSDGSAIPAEESVGELPDPDDDDAWERI</sequence>
<protein>
    <submittedName>
        <fullName evidence="3">Uncharacterized protein</fullName>
    </submittedName>
</protein>
<evidence type="ECO:0000313" key="4">
    <source>
        <dbReference type="Proteomes" id="UP000011688"/>
    </source>
</evidence>
<keyword evidence="2" id="KW-1133">Transmembrane helix</keyword>
<feature type="compositionally biased region" description="Acidic residues" evidence="1">
    <location>
        <begin position="368"/>
        <end position="379"/>
    </location>
</feature>
<organism evidence="3 4">
    <name type="scientific">Natronococcus amylolyticus DSM 10524</name>
    <dbReference type="NCBI Taxonomy" id="1227497"/>
    <lineage>
        <taxon>Archaea</taxon>
        <taxon>Methanobacteriati</taxon>
        <taxon>Methanobacteriota</taxon>
        <taxon>Stenosarchaea group</taxon>
        <taxon>Halobacteria</taxon>
        <taxon>Halobacteriales</taxon>
        <taxon>Natrialbaceae</taxon>
        <taxon>Natronococcus</taxon>
    </lineage>
</organism>
<comment type="caution">
    <text evidence="3">The sequence shown here is derived from an EMBL/GenBank/DDBJ whole genome shotgun (WGS) entry which is preliminary data.</text>
</comment>
<keyword evidence="2" id="KW-0812">Transmembrane</keyword>
<dbReference type="PATRIC" id="fig|1227497.3.peg.364"/>
<dbReference type="EMBL" id="AOIB01000009">
    <property type="protein sequence ID" value="ELY60949.1"/>
    <property type="molecule type" value="Genomic_DNA"/>
</dbReference>
<proteinExistence type="predicted"/>
<dbReference type="Pfam" id="PF17231">
    <property type="entry name" value="DUF5305"/>
    <property type="match status" value="1"/>
</dbReference>
<feature type="transmembrane region" description="Helical" evidence="2">
    <location>
        <begin position="21"/>
        <end position="42"/>
    </location>
</feature>
<dbReference type="eggNOG" id="arCOG04474">
    <property type="taxonomic scope" value="Archaea"/>
</dbReference>
<accession>L9XGU4</accession>
<keyword evidence="4" id="KW-1185">Reference proteome</keyword>
<dbReference type="InterPro" id="IPR035185">
    <property type="entry name" value="DUF5305"/>
</dbReference>
<gene>
    <name evidence="3" type="ORF">C491_01751</name>
</gene>
<dbReference type="STRING" id="1227497.C491_01751"/>
<evidence type="ECO:0000256" key="2">
    <source>
        <dbReference type="SAM" id="Phobius"/>
    </source>
</evidence>
<dbReference type="AlphaFoldDB" id="L9XGU4"/>